<protein>
    <recommendedName>
        <fullName evidence="4">TadE-like protein</fullName>
    </recommendedName>
</protein>
<keyword evidence="1" id="KW-0472">Membrane</keyword>
<sequence>MTQSNENPPNSNIERASALGSKASVTIEAALAVPVFLFAVLSLVYLLEIQSVRTCIRSAVQSAAKTAAEDTVMLPVVNLVKFRQDIVEAAGAERLDRSILAGGSSGLNLSRTYMSVLTGEIHVSVEYAVRIPLPQFTNMKAKFREEMRIKAWTGYSKRDGNSDGEEIVYITDTALVYHEDYQCTYLQLSVRFVPYSGLSGIRNEDGGRYYRCEKCVHGDAFAGVYITNTGGKYHNSLSCSGLKRTIHAVKKSEVGLKGGCSRCSK</sequence>
<evidence type="ECO:0000313" key="2">
    <source>
        <dbReference type="EMBL" id="CUO82898.1"/>
    </source>
</evidence>
<name>A0A174IC02_9FIRM</name>
<organism evidence="2 3">
    <name type="scientific">Faecalicatena contorta</name>
    <dbReference type="NCBI Taxonomy" id="39482"/>
    <lineage>
        <taxon>Bacteria</taxon>
        <taxon>Bacillati</taxon>
        <taxon>Bacillota</taxon>
        <taxon>Clostridia</taxon>
        <taxon>Lachnospirales</taxon>
        <taxon>Lachnospiraceae</taxon>
        <taxon>Faecalicatena</taxon>
    </lineage>
</organism>
<feature type="transmembrane region" description="Helical" evidence="1">
    <location>
        <begin position="29"/>
        <end position="47"/>
    </location>
</feature>
<keyword evidence="1" id="KW-1133">Transmembrane helix</keyword>
<dbReference type="EMBL" id="CYZU01000037">
    <property type="protein sequence ID" value="CUO82898.1"/>
    <property type="molecule type" value="Genomic_DNA"/>
</dbReference>
<proteinExistence type="predicted"/>
<dbReference type="Proteomes" id="UP000095544">
    <property type="component" value="Unassembled WGS sequence"/>
</dbReference>
<reference evidence="2 3" key="1">
    <citation type="submission" date="2015-09" db="EMBL/GenBank/DDBJ databases">
        <authorList>
            <consortium name="Pathogen Informatics"/>
        </authorList>
    </citation>
    <scope>NUCLEOTIDE SEQUENCE [LARGE SCALE GENOMIC DNA]</scope>
    <source>
        <strain evidence="2 3">2789STDY5834876</strain>
    </source>
</reference>
<dbReference type="OrthoDB" id="1766790at2"/>
<dbReference type="STRING" id="39482.ERS852491_03437"/>
<keyword evidence="1" id="KW-0812">Transmembrane</keyword>
<dbReference type="AlphaFoldDB" id="A0A174IC02"/>
<evidence type="ECO:0000256" key="1">
    <source>
        <dbReference type="SAM" id="Phobius"/>
    </source>
</evidence>
<accession>A0A174IC02</accession>
<evidence type="ECO:0008006" key="4">
    <source>
        <dbReference type="Google" id="ProtNLM"/>
    </source>
</evidence>
<evidence type="ECO:0000313" key="3">
    <source>
        <dbReference type="Proteomes" id="UP000095544"/>
    </source>
</evidence>
<dbReference type="RefSeq" id="WP_055154415.1">
    <property type="nucleotide sequence ID" value="NZ_CYZU01000037.1"/>
</dbReference>
<gene>
    <name evidence="2" type="ORF">ERS852491_03437</name>
</gene>